<reference evidence="11 12" key="1">
    <citation type="journal article" date="2004" name="Nat. Biotechnol.">
        <title>The genome sequence of the anaerobic, sulfate-reducing bacterium Desulfovibrio vulgaris Hildenborough.</title>
        <authorList>
            <person name="Heidelberg J.F."/>
            <person name="Seshadri R."/>
            <person name="Haveman S.A."/>
            <person name="Hemme C.L."/>
            <person name="Paulsen I.T."/>
            <person name="Kolonay J.F."/>
            <person name="Eisen J.A."/>
            <person name="Ward N."/>
            <person name="Methe B."/>
            <person name="Brinkac L.M."/>
            <person name="Daugherty S.C."/>
            <person name="Deboy R.T."/>
            <person name="Dodson R.J."/>
            <person name="Durkin A.S."/>
            <person name="Madupu R."/>
            <person name="Nelson W.C."/>
            <person name="Sullivan S.A."/>
            <person name="Fouts D."/>
            <person name="Haft D.H."/>
            <person name="Selengut J."/>
            <person name="Peterson J.D."/>
            <person name="Davidsen T.M."/>
            <person name="Zafar N."/>
            <person name="Zhou L."/>
            <person name="Radune D."/>
            <person name="Dimitrov G."/>
            <person name="Hance M."/>
            <person name="Tran K."/>
            <person name="Khouri H."/>
            <person name="Gill J."/>
            <person name="Utterback T.R."/>
            <person name="Feldblyum T.V."/>
            <person name="Wall J.D."/>
            <person name="Voordouw G."/>
            <person name="Fraser C.M."/>
        </authorList>
    </citation>
    <scope>NUCLEOTIDE SEQUENCE [LARGE SCALE GENOMIC DNA]</scope>
    <source>
        <strain evidence="12">ATCC 29579 / DSM 644 / NCIMB 8303 / VKM B-1760 / Hildenborough</strain>
        <plasmid evidence="12">pDV</plasmid>
    </source>
</reference>
<dbReference type="InterPro" id="IPR029063">
    <property type="entry name" value="SAM-dependent_MTases_sf"/>
</dbReference>
<dbReference type="InterPro" id="IPR050953">
    <property type="entry name" value="N4_N6_ade-DNA_methylase"/>
</dbReference>
<dbReference type="InterPro" id="IPR002052">
    <property type="entry name" value="DNA_methylase_N6_adenine_CS"/>
</dbReference>
<protein>
    <recommendedName>
        <fullName evidence="2">site-specific DNA-methyltransferase (adenine-specific)</fullName>
        <ecNumber evidence="2">2.1.1.72</ecNumber>
    </recommendedName>
</protein>
<evidence type="ECO:0000313" key="11">
    <source>
        <dbReference type="EMBL" id="AAS94431.1"/>
    </source>
</evidence>
<dbReference type="PhylomeDB" id="Q72WS0"/>
<dbReference type="GO" id="GO:0009007">
    <property type="term" value="F:site-specific DNA-methyltransferase (adenine-specific) activity"/>
    <property type="evidence" value="ECO:0007669"/>
    <property type="project" value="UniProtKB-EC"/>
</dbReference>
<dbReference type="GO" id="GO:0032259">
    <property type="term" value="P:methylation"/>
    <property type="evidence" value="ECO:0007669"/>
    <property type="project" value="UniProtKB-KW"/>
</dbReference>
<dbReference type="EC" id="2.1.1.72" evidence="2"/>
<evidence type="ECO:0000313" key="12">
    <source>
        <dbReference type="Proteomes" id="UP000002194"/>
    </source>
</evidence>
<keyword evidence="7" id="KW-0238">DNA-binding</keyword>
<dbReference type="EnsemblBacteria" id="AAS94431">
    <property type="protein sequence ID" value="AAS94431"/>
    <property type="gene ID" value="DVUA0019"/>
</dbReference>
<dbReference type="EMBL" id="AE017286">
    <property type="protein sequence ID" value="AAS94431.1"/>
    <property type="molecule type" value="Genomic_DNA"/>
</dbReference>
<comment type="catalytic activity">
    <reaction evidence="8">
        <text>a 2'-deoxyadenosine in DNA + S-adenosyl-L-methionine = an N(6)-methyl-2'-deoxyadenosine in DNA + S-adenosyl-L-homocysteine + H(+)</text>
        <dbReference type="Rhea" id="RHEA:15197"/>
        <dbReference type="Rhea" id="RHEA-COMP:12418"/>
        <dbReference type="Rhea" id="RHEA-COMP:12419"/>
        <dbReference type="ChEBI" id="CHEBI:15378"/>
        <dbReference type="ChEBI" id="CHEBI:57856"/>
        <dbReference type="ChEBI" id="CHEBI:59789"/>
        <dbReference type="ChEBI" id="CHEBI:90615"/>
        <dbReference type="ChEBI" id="CHEBI:90616"/>
        <dbReference type="EC" id="2.1.1.72"/>
    </reaction>
</comment>
<dbReference type="GO" id="GO:0003677">
    <property type="term" value="F:DNA binding"/>
    <property type="evidence" value="ECO:0007669"/>
    <property type="project" value="UniProtKB-KW"/>
</dbReference>
<proteinExistence type="inferred from homology"/>
<keyword evidence="5" id="KW-0949">S-adenosyl-L-methionine</keyword>
<evidence type="ECO:0000256" key="4">
    <source>
        <dbReference type="ARBA" id="ARBA00022679"/>
    </source>
</evidence>
<dbReference type="InterPro" id="IPR011639">
    <property type="entry name" value="MethylTrfase_TaqI-like_dom"/>
</dbReference>
<dbReference type="Proteomes" id="UP000002194">
    <property type="component" value="Plasmid pDV"/>
</dbReference>
<dbReference type="InterPro" id="IPR025931">
    <property type="entry name" value="TaqI_C"/>
</dbReference>
<comment type="similarity">
    <text evidence="1">Belongs to the N(4)/N(6)-methyltransferase family.</text>
</comment>
<keyword evidence="3 11" id="KW-0489">Methyltransferase</keyword>
<feature type="domain" description="Type II methyltransferase M.TaqI-like" evidence="9">
    <location>
        <begin position="125"/>
        <end position="228"/>
    </location>
</feature>
<evidence type="ECO:0000256" key="3">
    <source>
        <dbReference type="ARBA" id="ARBA00022603"/>
    </source>
</evidence>
<keyword evidence="11" id="KW-0614">Plasmid</keyword>
<dbReference type="PROSITE" id="PS00092">
    <property type="entry name" value="N6_MTASE"/>
    <property type="match status" value="1"/>
</dbReference>
<evidence type="ECO:0000256" key="8">
    <source>
        <dbReference type="ARBA" id="ARBA00047942"/>
    </source>
</evidence>
<evidence type="ECO:0000256" key="2">
    <source>
        <dbReference type="ARBA" id="ARBA00011900"/>
    </source>
</evidence>
<organism evidence="11 12">
    <name type="scientific">Nitratidesulfovibrio vulgaris (strain ATCC 29579 / DSM 644 / CCUG 34227 / NCIMB 8303 / VKM B-1760 / Hildenborough)</name>
    <name type="common">Desulfovibrio vulgaris</name>
    <dbReference type="NCBI Taxonomy" id="882"/>
    <lineage>
        <taxon>Bacteria</taxon>
        <taxon>Pseudomonadati</taxon>
        <taxon>Thermodesulfobacteriota</taxon>
        <taxon>Desulfovibrionia</taxon>
        <taxon>Desulfovibrionales</taxon>
        <taxon>Desulfovibrionaceae</taxon>
        <taxon>Nitratidesulfovibrio</taxon>
    </lineage>
</organism>
<name>Q72WS0_NITV2</name>
<keyword evidence="4" id="KW-0808">Transferase</keyword>
<keyword evidence="6" id="KW-0680">Restriction system</keyword>
<evidence type="ECO:0000259" key="9">
    <source>
        <dbReference type="Pfam" id="PF07669"/>
    </source>
</evidence>
<dbReference type="REBASE" id="7932">
    <property type="entry name" value="M.DvuII"/>
</dbReference>
<sequence>MDALASQGDVETRGAIFTREEVVDFILDLVGYNDDQNLFMKRILEPSFGGGDFIFRIMERLFRSWRSTKPSENVVDVLGDAIRGFEIHRDTFLATHRAVMSRIENEGFSSSTAKCLADRWLSNDDFLLAPHCGKFEFVVGNPPYVRQELIPNLLLKEYRTRYHTMYDRADIYIPFIEHSLSLLTRKGSLGFICSDRWMKNRYGTLLRKLIADRFNLKFYVDMVGTQAFQSSVVAYPAITVISREKQVATRVAQRPCISRAELRSLASELTAKRLLKESVYHVRELSHITKGGEPWLFESADKTALVRRLERSYPTLEEAGCKVGIGVATGADKSFIGRFDDLDVEPDRKLPLVMTQDIASGEVKWRGLGLVNPFNDSGTLVNLQKYPRLSRYLQERKEVLVRRHCAQKNPTKWYKTIDKIVPSLASQEKLLIPDIKGNAHVVYEQGSLYPHHNLYYVISCTWDIRALQAVLLSGVAKLFVEVYSTKMRGGFLRFQAQYLRRIRIPFWEDVSLGLREELIVAAKSRNLEACNAAAYRLYALTGEERAAIEGLG</sequence>
<evidence type="ECO:0000256" key="5">
    <source>
        <dbReference type="ARBA" id="ARBA00022691"/>
    </source>
</evidence>
<dbReference type="Gene3D" id="3.40.50.150">
    <property type="entry name" value="Vaccinia Virus protein VP39"/>
    <property type="match status" value="1"/>
</dbReference>
<gene>
    <name evidence="11" type="ordered locus">DVUA0019</name>
</gene>
<evidence type="ECO:0000259" key="10">
    <source>
        <dbReference type="Pfam" id="PF12950"/>
    </source>
</evidence>
<dbReference type="OrthoDB" id="9784823at2"/>
<evidence type="ECO:0000256" key="1">
    <source>
        <dbReference type="ARBA" id="ARBA00006594"/>
    </source>
</evidence>
<dbReference type="PATRIC" id="fig|882.5.peg.3096"/>
<feature type="domain" description="TaqI-like C-terminal specificity" evidence="10">
    <location>
        <begin position="402"/>
        <end position="502"/>
    </location>
</feature>
<dbReference type="AlphaFoldDB" id="Q72WS0"/>
<dbReference type="HOGENOM" id="CLU_034179_0_0_7"/>
<evidence type="ECO:0000256" key="6">
    <source>
        <dbReference type="ARBA" id="ARBA00022747"/>
    </source>
</evidence>
<dbReference type="SUPFAM" id="SSF53335">
    <property type="entry name" value="S-adenosyl-L-methionine-dependent methyltransferases"/>
    <property type="match status" value="1"/>
</dbReference>
<dbReference type="PANTHER" id="PTHR33841">
    <property type="entry name" value="DNA METHYLTRANSFERASE YEEA-RELATED"/>
    <property type="match status" value="1"/>
</dbReference>
<dbReference type="GO" id="GO:0009307">
    <property type="term" value="P:DNA restriction-modification system"/>
    <property type="evidence" value="ECO:0007669"/>
    <property type="project" value="UniProtKB-KW"/>
</dbReference>
<geneLocation type="plasmid" evidence="11 12">
    <name>pDV</name>
</geneLocation>
<dbReference type="Pfam" id="PF07669">
    <property type="entry name" value="Eco57I"/>
    <property type="match status" value="1"/>
</dbReference>
<dbReference type="Pfam" id="PF12950">
    <property type="entry name" value="TaqI_C"/>
    <property type="match status" value="1"/>
</dbReference>
<accession>Q72WS0</accession>
<dbReference type="KEGG" id="dvu:DVUA0019"/>
<dbReference type="PANTHER" id="PTHR33841:SF5">
    <property type="entry name" value="DNA METHYLASE (MODIFICATION METHYLASE) (METHYLTRANSFERASE)-RELATED"/>
    <property type="match status" value="1"/>
</dbReference>
<dbReference type="PRINTS" id="PR00507">
    <property type="entry name" value="N12N6MTFRASE"/>
</dbReference>
<keyword evidence="12" id="KW-1185">Reference proteome</keyword>
<evidence type="ECO:0000256" key="7">
    <source>
        <dbReference type="ARBA" id="ARBA00023125"/>
    </source>
</evidence>